<dbReference type="AlphaFoldDB" id="A0A812M8W2"/>
<feature type="domain" description="CAP-Gly" evidence="7">
    <location>
        <begin position="340"/>
        <end position="382"/>
    </location>
</feature>
<evidence type="ECO:0000259" key="7">
    <source>
        <dbReference type="PROSITE" id="PS50245"/>
    </source>
</evidence>
<dbReference type="Pfam" id="PF01302">
    <property type="entry name" value="CAP_GLY"/>
    <property type="match status" value="1"/>
</dbReference>
<dbReference type="Proteomes" id="UP000601435">
    <property type="component" value="Unassembled WGS sequence"/>
</dbReference>
<dbReference type="GO" id="GO:0005506">
    <property type="term" value="F:iron ion binding"/>
    <property type="evidence" value="ECO:0007669"/>
    <property type="project" value="InterPro"/>
</dbReference>
<dbReference type="PROSITE" id="PS50245">
    <property type="entry name" value="CAP_GLY_2"/>
    <property type="match status" value="1"/>
</dbReference>
<keyword evidence="2" id="KW-0479">Metal-binding</keyword>
<proteinExistence type="predicted"/>
<gene>
    <name evidence="9" type="primary">DCTN1</name>
    <name evidence="9" type="ORF">SNEC2469_LOCUS5981</name>
</gene>
<evidence type="ECO:0000313" key="9">
    <source>
        <dbReference type="EMBL" id="CAE7261364.1"/>
    </source>
</evidence>
<dbReference type="InterPro" id="IPR036859">
    <property type="entry name" value="CAP-Gly_dom_sf"/>
</dbReference>
<organism evidence="9 10">
    <name type="scientific">Symbiodinium necroappetens</name>
    <dbReference type="NCBI Taxonomy" id="1628268"/>
    <lineage>
        <taxon>Eukaryota</taxon>
        <taxon>Sar</taxon>
        <taxon>Alveolata</taxon>
        <taxon>Dinophyceae</taxon>
        <taxon>Suessiales</taxon>
        <taxon>Symbiodiniaceae</taxon>
        <taxon>Symbiodinium</taxon>
    </lineage>
</organism>
<dbReference type="PROSITE" id="PS00845">
    <property type="entry name" value="CAP_GLY_1"/>
    <property type="match status" value="1"/>
</dbReference>
<reference evidence="9" key="1">
    <citation type="submission" date="2021-02" db="EMBL/GenBank/DDBJ databases">
        <authorList>
            <person name="Dougan E. K."/>
            <person name="Rhodes N."/>
            <person name="Thang M."/>
            <person name="Chan C."/>
        </authorList>
    </citation>
    <scope>NUCLEOTIDE SEQUENCE</scope>
</reference>
<protein>
    <submittedName>
        <fullName evidence="9">DCTN1 protein</fullName>
    </submittedName>
</protein>
<comment type="cofactor">
    <cofactor evidence="1">
        <name>L-ascorbate</name>
        <dbReference type="ChEBI" id="CHEBI:38290"/>
    </cofactor>
</comment>
<keyword evidence="10" id="KW-1185">Reference proteome</keyword>
<dbReference type="InterPro" id="IPR044862">
    <property type="entry name" value="Pro_4_hyd_alph_FE2OG_OXY"/>
</dbReference>
<evidence type="ECO:0000256" key="4">
    <source>
        <dbReference type="ARBA" id="ARBA00023002"/>
    </source>
</evidence>
<feature type="chain" id="PRO_5032351557" evidence="6">
    <location>
        <begin position="19"/>
        <end position="573"/>
    </location>
</feature>
<dbReference type="Pfam" id="PF13640">
    <property type="entry name" value="2OG-FeII_Oxy_3"/>
    <property type="match status" value="1"/>
</dbReference>
<accession>A0A812M8W2</accession>
<dbReference type="Gene3D" id="2.60.120.620">
    <property type="entry name" value="q2cbj1_9rhob like domain"/>
    <property type="match status" value="1"/>
</dbReference>
<feature type="signal peptide" evidence="6">
    <location>
        <begin position="1"/>
        <end position="18"/>
    </location>
</feature>
<evidence type="ECO:0000313" key="10">
    <source>
        <dbReference type="Proteomes" id="UP000601435"/>
    </source>
</evidence>
<evidence type="ECO:0000256" key="6">
    <source>
        <dbReference type="SAM" id="SignalP"/>
    </source>
</evidence>
<dbReference type="SMART" id="SM00702">
    <property type="entry name" value="P4Hc"/>
    <property type="match status" value="1"/>
</dbReference>
<dbReference type="Gene3D" id="2.30.30.190">
    <property type="entry name" value="CAP Gly-rich-like domain"/>
    <property type="match status" value="1"/>
</dbReference>
<dbReference type="PANTHER" id="PTHR18916">
    <property type="entry name" value="DYNACTIN 1-RELATED MICROTUBULE-BINDING"/>
    <property type="match status" value="1"/>
</dbReference>
<evidence type="ECO:0000256" key="5">
    <source>
        <dbReference type="ARBA" id="ARBA00023004"/>
    </source>
</evidence>
<feature type="non-terminal residue" evidence="9">
    <location>
        <position position="1"/>
    </location>
</feature>
<dbReference type="InterPro" id="IPR006620">
    <property type="entry name" value="Pro_4_hyd_alph"/>
</dbReference>
<sequence length="573" mass="63455">MASGYWLSGLLVTAVSFALPKLWQPSPETKLWTRTFPQTSAKPCANAEEALLAGRDRATQVIDESVAQSLQRPSRFYGLSLLRGAIEGDMVALMREDALYLLRQGRLTPSGDPNEPQLTEQYKRYLGSLPVLTILDPQRAAAEGLVGLAYGAAFLTGVCGRLNELGSQPLEPGTLQLACYDGEGVAYHVHEDYVPQKDYNPEDLPEHHRLAYKRRVTAILYLQEDWRENLGGSFRAHAVRPERDDPPPADYVDVLPEGGSLILFRSDMPHEVLPTYGQRFALSMWCHADGSRSQLFFLLRPWPLQTSGEQCFNMTACAFQIDDRVTIVRTKHCGTVRYVGATDFAPGIWIGLRLDEKAGKNNGSVKGKVYFECEDEHGIFARPTSLSPADTGRRFSKSCLLPYVSWQQLQQAPLKLPIYPVSLSNDVVAKQTPSPPAGADEGRSQEVLQGEQMELPNAMETTETETNQQKHLLQQSAMSLQRALEFQRAAGQGGLQKPGFLQALCRSCGAKVSEVQAEKLWAGFLEQSEAGEPMRLPTFWAICEAVLRGDAWAAEFAALAEEEYRSEAPVSSE</sequence>
<keyword evidence="4" id="KW-0560">Oxidoreductase</keyword>
<evidence type="ECO:0000256" key="3">
    <source>
        <dbReference type="ARBA" id="ARBA00022964"/>
    </source>
</evidence>
<keyword evidence="5" id="KW-0408">Iron</keyword>
<dbReference type="GO" id="GO:0016705">
    <property type="term" value="F:oxidoreductase activity, acting on paired donors, with incorporation or reduction of molecular oxygen"/>
    <property type="evidence" value="ECO:0007669"/>
    <property type="project" value="InterPro"/>
</dbReference>
<dbReference type="SUPFAM" id="SSF74924">
    <property type="entry name" value="Cap-Gly domain"/>
    <property type="match status" value="1"/>
</dbReference>
<name>A0A812M8W2_9DINO</name>
<evidence type="ECO:0000256" key="1">
    <source>
        <dbReference type="ARBA" id="ARBA00001961"/>
    </source>
</evidence>
<evidence type="ECO:0000259" key="8">
    <source>
        <dbReference type="PROSITE" id="PS51471"/>
    </source>
</evidence>
<comment type="caution">
    <text evidence="9">The sequence shown here is derived from an EMBL/GenBank/DDBJ whole genome shotgun (WGS) entry which is preliminary data.</text>
</comment>
<evidence type="ECO:0000256" key="2">
    <source>
        <dbReference type="ARBA" id="ARBA00022723"/>
    </source>
</evidence>
<keyword evidence="6" id="KW-0732">Signal</keyword>
<dbReference type="GO" id="GO:0051213">
    <property type="term" value="F:dioxygenase activity"/>
    <property type="evidence" value="ECO:0007669"/>
    <property type="project" value="UniProtKB-KW"/>
</dbReference>
<keyword evidence="3" id="KW-0223">Dioxygenase</keyword>
<dbReference type="InterPro" id="IPR000938">
    <property type="entry name" value="CAP-Gly_domain"/>
</dbReference>
<dbReference type="EMBL" id="CAJNJA010010712">
    <property type="protein sequence ID" value="CAE7261364.1"/>
    <property type="molecule type" value="Genomic_DNA"/>
</dbReference>
<dbReference type="InterPro" id="IPR005123">
    <property type="entry name" value="Oxoglu/Fe-dep_dioxygenase_dom"/>
</dbReference>
<dbReference type="SMART" id="SM01052">
    <property type="entry name" value="CAP_GLY"/>
    <property type="match status" value="1"/>
</dbReference>
<dbReference type="GO" id="GO:0031418">
    <property type="term" value="F:L-ascorbic acid binding"/>
    <property type="evidence" value="ECO:0007669"/>
    <property type="project" value="InterPro"/>
</dbReference>
<feature type="domain" description="Fe2OG dioxygenase" evidence="8">
    <location>
        <begin position="171"/>
        <end position="288"/>
    </location>
</feature>
<dbReference type="PROSITE" id="PS51471">
    <property type="entry name" value="FE2OG_OXY"/>
    <property type="match status" value="1"/>
</dbReference>
<dbReference type="OrthoDB" id="76265at2759"/>